<feature type="domain" description="Peptidase S54 rhomboid" evidence="8">
    <location>
        <begin position="43"/>
        <end position="174"/>
    </location>
</feature>
<feature type="transmembrane region" description="Helical" evidence="7">
    <location>
        <begin position="84"/>
        <end position="102"/>
    </location>
</feature>
<protein>
    <submittedName>
        <fullName evidence="9">Rhomboid protease GluP</fullName>
        <ecNumber evidence="9">3.4.21.105</ecNumber>
    </submittedName>
</protein>
<dbReference type="GO" id="GO:0004252">
    <property type="term" value="F:serine-type endopeptidase activity"/>
    <property type="evidence" value="ECO:0007669"/>
    <property type="project" value="InterPro"/>
</dbReference>
<evidence type="ECO:0000259" key="8">
    <source>
        <dbReference type="Pfam" id="PF01694"/>
    </source>
</evidence>
<dbReference type="Gene3D" id="1.20.1540.10">
    <property type="entry name" value="Rhomboid-like"/>
    <property type="match status" value="1"/>
</dbReference>
<evidence type="ECO:0000256" key="6">
    <source>
        <dbReference type="ARBA" id="ARBA00023136"/>
    </source>
</evidence>
<proteinExistence type="inferred from homology"/>
<dbReference type="GO" id="GO:0016020">
    <property type="term" value="C:membrane"/>
    <property type="evidence" value="ECO:0007669"/>
    <property type="project" value="UniProtKB-SubCell"/>
</dbReference>
<evidence type="ECO:0000256" key="5">
    <source>
        <dbReference type="ARBA" id="ARBA00022989"/>
    </source>
</evidence>
<keyword evidence="5 7" id="KW-1133">Transmembrane helix</keyword>
<dbReference type="AlphaFoldDB" id="A0A1J5PM35"/>
<comment type="subcellular location">
    <subcellularLocation>
        <location evidence="1">Membrane</location>
        <topology evidence="1">Multi-pass membrane protein</topology>
    </subcellularLocation>
</comment>
<feature type="transmembrane region" description="Helical" evidence="7">
    <location>
        <begin position="182"/>
        <end position="204"/>
    </location>
</feature>
<feature type="transmembrane region" description="Helical" evidence="7">
    <location>
        <begin position="52"/>
        <end position="72"/>
    </location>
</feature>
<comment type="similarity">
    <text evidence="2">Belongs to the peptidase S54 family.</text>
</comment>
<dbReference type="EMBL" id="MLJW01003355">
    <property type="protein sequence ID" value="OIQ72242.1"/>
    <property type="molecule type" value="Genomic_DNA"/>
</dbReference>
<dbReference type="InterPro" id="IPR035952">
    <property type="entry name" value="Rhomboid-like_sf"/>
</dbReference>
<evidence type="ECO:0000256" key="7">
    <source>
        <dbReference type="SAM" id="Phobius"/>
    </source>
</evidence>
<name>A0A1J5PM35_9ZZZZ</name>
<dbReference type="EC" id="3.4.21.105" evidence="9"/>
<dbReference type="PANTHER" id="PTHR43731">
    <property type="entry name" value="RHOMBOID PROTEASE"/>
    <property type="match status" value="1"/>
</dbReference>
<keyword evidence="4 9" id="KW-0378">Hydrolase</keyword>
<comment type="caution">
    <text evidence="9">The sequence shown here is derived from an EMBL/GenBank/DDBJ whole genome shotgun (WGS) entry which is preliminary data.</text>
</comment>
<accession>A0A1J5PM35</accession>
<feature type="transmembrane region" description="Helical" evidence="7">
    <location>
        <begin position="108"/>
        <end position="126"/>
    </location>
</feature>
<evidence type="ECO:0000256" key="4">
    <source>
        <dbReference type="ARBA" id="ARBA00022801"/>
    </source>
</evidence>
<dbReference type="SUPFAM" id="SSF144091">
    <property type="entry name" value="Rhomboid-like"/>
    <property type="match status" value="1"/>
</dbReference>
<evidence type="ECO:0000313" key="9">
    <source>
        <dbReference type="EMBL" id="OIQ72242.1"/>
    </source>
</evidence>
<evidence type="ECO:0000256" key="3">
    <source>
        <dbReference type="ARBA" id="ARBA00022692"/>
    </source>
</evidence>
<keyword evidence="9" id="KW-0645">Protease</keyword>
<feature type="transmembrane region" description="Helical" evidence="7">
    <location>
        <begin position="133"/>
        <end position="150"/>
    </location>
</feature>
<gene>
    <name evidence="9" type="primary">gluP_5</name>
    <name evidence="9" type="ORF">GALL_461370</name>
</gene>
<dbReference type="PANTHER" id="PTHR43731:SF14">
    <property type="entry name" value="PRESENILIN-ASSOCIATED RHOMBOID-LIKE PROTEIN, MITOCHONDRIAL"/>
    <property type="match status" value="1"/>
</dbReference>
<organism evidence="9">
    <name type="scientific">mine drainage metagenome</name>
    <dbReference type="NCBI Taxonomy" id="410659"/>
    <lineage>
        <taxon>unclassified sequences</taxon>
        <taxon>metagenomes</taxon>
        <taxon>ecological metagenomes</taxon>
    </lineage>
</organism>
<feature type="transmembrane region" description="Helical" evidence="7">
    <location>
        <begin position="156"/>
        <end position="175"/>
    </location>
</feature>
<dbReference type="InterPro" id="IPR050925">
    <property type="entry name" value="Rhomboid_protease_S54"/>
</dbReference>
<evidence type="ECO:0000256" key="1">
    <source>
        <dbReference type="ARBA" id="ARBA00004141"/>
    </source>
</evidence>
<dbReference type="InterPro" id="IPR022764">
    <property type="entry name" value="Peptidase_S54_rhomboid_dom"/>
</dbReference>
<evidence type="ECO:0000256" key="2">
    <source>
        <dbReference type="ARBA" id="ARBA00009045"/>
    </source>
</evidence>
<reference evidence="9" key="1">
    <citation type="submission" date="2016-10" db="EMBL/GenBank/DDBJ databases">
        <title>Sequence of Gallionella enrichment culture.</title>
        <authorList>
            <person name="Poehlein A."/>
            <person name="Muehling M."/>
            <person name="Daniel R."/>
        </authorList>
    </citation>
    <scope>NUCLEOTIDE SEQUENCE</scope>
</reference>
<dbReference type="Pfam" id="PF01694">
    <property type="entry name" value="Rhomboid"/>
    <property type="match status" value="1"/>
</dbReference>
<keyword evidence="6 7" id="KW-0472">Membrane</keyword>
<keyword evidence="3 7" id="KW-0812">Transmembrane</keyword>
<sequence>MTIIAVTVLVYLLQQLDPSIFYRFSLVGLATDPSGTLIGVANGEWYRLLTVGLLHASWLHIGFNMYALWVLGPAIEFAFGRSRFLTIYVASLLGGSTASLMFNSPSIVAVGASGAIFGLFGAMIVANKRLGRPVNSVYAVIAVNLAFGFMVPNVDWHAHLGGLALGAATSAVMVYGVRRPALIALALFGEGALLFILITVRVAALRAAAGL</sequence>
<dbReference type="GO" id="GO:0006508">
    <property type="term" value="P:proteolysis"/>
    <property type="evidence" value="ECO:0007669"/>
    <property type="project" value="UniProtKB-KW"/>
</dbReference>